<accession>A0A6A6IYR7</accession>
<keyword evidence="2" id="KW-1133">Transmembrane helix</keyword>
<name>A0A6A6IYR7_9PLEO</name>
<dbReference type="EMBL" id="ML987190">
    <property type="protein sequence ID" value="KAF2255197.1"/>
    <property type="molecule type" value="Genomic_DNA"/>
</dbReference>
<reference evidence="3" key="1">
    <citation type="journal article" date="2020" name="Stud. Mycol.">
        <title>101 Dothideomycetes genomes: a test case for predicting lifestyles and emergence of pathogens.</title>
        <authorList>
            <person name="Haridas S."/>
            <person name="Albert R."/>
            <person name="Binder M."/>
            <person name="Bloem J."/>
            <person name="Labutti K."/>
            <person name="Salamov A."/>
            <person name="Andreopoulos B."/>
            <person name="Baker S."/>
            <person name="Barry K."/>
            <person name="Bills G."/>
            <person name="Bluhm B."/>
            <person name="Cannon C."/>
            <person name="Castanera R."/>
            <person name="Culley D."/>
            <person name="Daum C."/>
            <person name="Ezra D."/>
            <person name="Gonzalez J."/>
            <person name="Henrissat B."/>
            <person name="Kuo A."/>
            <person name="Liang C."/>
            <person name="Lipzen A."/>
            <person name="Lutzoni F."/>
            <person name="Magnuson J."/>
            <person name="Mondo S."/>
            <person name="Nolan M."/>
            <person name="Ohm R."/>
            <person name="Pangilinan J."/>
            <person name="Park H.-J."/>
            <person name="Ramirez L."/>
            <person name="Alfaro M."/>
            <person name="Sun H."/>
            <person name="Tritt A."/>
            <person name="Yoshinaga Y."/>
            <person name="Zwiers L.-H."/>
            <person name="Turgeon B."/>
            <person name="Goodwin S."/>
            <person name="Spatafora J."/>
            <person name="Crous P."/>
            <person name="Grigoriev I."/>
        </authorList>
    </citation>
    <scope>NUCLEOTIDE SEQUENCE</scope>
    <source>
        <strain evidence="3">CBS 122368</strain>
    </source>
</reference>
<feature type="region of interest" description="Disordered" evidence="1">
    <location>
        <begin position="58"/>
        <end position="84"/>
    </location>
</feature>
<organism evidence="3 4">
    <name type="scientific">Trematosphaeria pertusa</name>
    <dbReference type="NCBI Taxonomy" id="390896"/>
    <lineage>
        <taxon>Eukaryota</taxon>
        <taxon>Fungi</taxon>
        <taxon>Dikarya</taxon>
        <taxon>Ascomycota</taxon>
        <taxon>Pezizomycotina</taxon>
        <taxon>Dothideomycetes</taxon>
        <taxon>Pleosporomycetidae</taxon>
        <taxon>Pleosporales</taxon>
        <taxon>Massarineae</taxon>
        <taxon>Trematosphaeriaceae</taxon>
        <taxon>Trematosphaeria</taxon>
    </lineage>
</organism>
<keyword evidence="4" id="KW-1185">Reference proteome</keyword>
<dbReference type="AlphaFoldDB" id="A0A6A6IYR7"/>
<feature type="transmembrane region" description="Helical" evidence="2">
    <location>
        <begin position="20"/>
        <end position="44"/>
    </location>
</feature>
<evidence type="ECO:0000313" key="3">
    <source>
        <dbReference type="EMBL" id="KAF2255197.1"/>
    </source>
</evidence>
<proteinExistence type="predicted"/>
<evidence type="ECO:0000313" key="4">
    <source>
        <dbReference type="Proteomes" id="UP000800094"/>
    </source>
</evidence>
<dbReference type="RefSeq" id="XP_033690201.1">
    <property type="nucleotide sequence ID" value="XM_033826525.1"/>
</dbReference>
<dbReference type="Proteomes" id="UP000800094">
    <property type="component" value="Unassembled WGS sequence"/>
</dbReference>
<sequence length="243" mass="26300">MPSTPSSSPARATPSSDNDIALGVGLGVGIAVLAIAVIAMWIVYWRRRRGREIIETTESRVQSPATGNRAGAVSGGGNGGSRPMTEAVETGALKKEERTALIGMRTQPLFLQSTSLLLLLSILPISILSSQLLLLVLVPSTTTSSILGHIPVPPAASHRATPTPYTKWNHRSAMKHIHSGRARIFERRTRVKNDKSRMKPASRRMDSRRWSGSRVVGLEVESGGVIWYMTIGRLRAYSVGGKL</sequence>
<protein>
    <submittedName>
        <fullName evidence="3">Uncharacterized protein</fullName>
    </submittedName>
</protein>
<keyword evidence="2" id="KW-0472">Membrane</keyword>
<evidence type="ECO:0000256" key="2">
    <source>
        <dbReference type="SAM" id="Phobius"/>
    </source>
</evidence>
<gene>
    <name evidence="3" type="ORF">BU26DRAFT_500806</name>
</gene>
<evidence type="ECO:0000256" key="1">
    <source>
        <dbReference type="SAM" id="MobiDB-lite"/>
    </source>
</evidence>
<feature type="transmembrane region" description="Helical" evidence="2">
    <location>
        <begin position="116"/>
        <end position="138"/>
    </location>
</feature>
<dbReference type="GeneID" id="54579855"/>
<keyword evidence="2" id="KW-0812">Transmembrane</keyword>